<protein>
    <submittedName>
        <fullName evidence="1">Uncharacterized protein</fullName>
    </submittedName>
</protein>
<dbReference type="EMBL" id="CYRY02001405">
    <property type="protein sequence ID" value="VCW66052.1"/>
    <property type="molecule type" value="Genomic_DNA"/>
</dbReference>
<feature type="non-terminal residue" evidence="1">
    <location>
        <position position="1"/>
    </location>
</feature>
<comment type="caution">
    <text evidence="1">The sequence shown here is derived from an EMBL/GenBank/DDBJ whole genome shotgun (WGS) entry which is preliminary data.</text>
</comment>
<organism evidence="1 2">
    <name type="scientific">Gulo gulo</name>
    <name type="common">Wolverine</name>
    <name type="synonym">Gluton</name>
    <dbReference type="NCBI Taxonomy" id="48420"/>
    <lineage>
        <taxon>Eukaryota</taxon>
        <taxon>Metazoa</taxon>
        <taxon>Chordata</taxon>
        <taxon>Craniata</taxon>
        <taxon>Vertebrata</taxon>
        <taxon>Euteleostomi</taxon>
        <taxon>Mammalia</taxon>
        <taxon>Eutheria</taxon>
        <taxon>Laurasiatheria</taxon>
        <taxon>Carnivora</taxon>
        <taxon>Caniformia</taxon>
        <taxon>Musteloidea</taxon>
        <taxon>Mustelidae</taxon>
        <taxon>Guloninae</taxon>
        <taxon>Gulo</taxon>
    </lineage>
</organism>
<keyword evidence="2" id="KW-1185">Reference proteome</keyword>
<accession>A0A9X9PU33</accession>
<proteinExistence type="predicted"/>
<name>A0A9X9PU33_GULGU</name>
<dbReference type="AlphaFoldDB" id="A0A9X9PU33"/>
<evidence type="ECO:0000313" key="1">
    <source>
        <dbReference type="EMBL" id="VCW66052.1"/>
    </source>
</evidence>
<sequence length="42" mass="4816">MPLSTTLSRLSPGHKIKEILNSHKYAHKPAHLYIPYNKMEAV</sequence>
<reference evidence="1 2" key="1">
    <citation type="submission" date="2018-10" db="EMBL/GenBank/DDBJ databases">
        <authorList>
            <person name="Ekblom R."/>
            <person name="Jareborg N."/>
        </authorList>
    </citation>
    <scope>NUCLEOTIDE SEQUENCE [LARGE SCALE GENOMIC DNA]</scope>
    <source>
        <tissue evidence="1">Muscle</tissue>
    </source>
</reference>
<dbReference type="Proteomes" id="UP000269945">
    <property type="component" value="Unassembled WGS sequence"/>
</dbReference>
<evidence type="ECO:0000313" key="2">
    <source>
        <dbReference type="Proteomes" id="UP000269945"/>
    </source>
</evidence>
<gene>
    <name evidence="1" type="ORF">BN2614_LOCUS1</name>
</gene>